<protein>
    <submittedName>
        <fullName evidence="2">Ovule protein</fullName>
    </submittedName>
</protein>
<name>A0A915C3Q1_PARUN</name>
<evidence type="ECO:0000313" key="2">
    <source>
        <dbReference type="WBParaSite" id="PgR083X_g026_t04"/>
    </source>
</evidence>
<dbReference type="Proteomes" id="UP000887569">
    <property type="component" value="Unplaced"/>
</dbReference>
<dbReference type="WBParaSite" id="PgR083X_g026_t04">
    <property type="protein sequence ID" value="PgR083X_g026_t04"/>
    <property type="gene ID" value="PgR083X_g026"/>
</dbReference>
<evidence type="ECO:0000313" key="1">
    <source>
        <dbReference type="Proteomes" id="UP000887569"/>
    </source>
</evidence>
<accession>A0A915C3Q1</accession>
<reference evidence="2" key="1">
    <citation type="submission" date="2022-11" db="UniProtKB">
        <authorList>
            <consortium name="WormBaseParasite"/>
        </authorList>
    </citation>
    <scope>IDENTIFICATION</scope>
</reference>
<sequence>MVGIDFNFFRAFMSIRKEYILVGSLSIYSRKVTIRNFRKVTIRNFRKVTIRIFQEDHYPYIPGSIYSTKVIHIFYEGRSPRSI</sequence>
<keyword evidence="1" id="KW-1185">Reference proteome</keyword>
<proteinExistence type="predicted"/>
<organism evidence="1 2">
    <name type="scientific">Parascaris univalens</name>
    <name type="common">Nematode worm</name>
    <dbReference type="NCBI Taxonomy" id="6257"/>
    <lineage>
        <taxon>Eukaryota</taxon>
        <taxon>Metazoa</taxon>
        <taxon>Ecdysozoa</taxon>
        <taxon>Nematoda</taxon>
        <taxon>Chromadorea</taxon>
        <taxon>Rhabditida</taxon>
        <taxon>Spirurina</taxon>
        <taxon>Ascaridomorpha</taxon>
        <taxon>Ascaridoidea</taxon>
        <taxon>Ascarididae</taxon>
        <taxon>Parascaris</taxon>
    </lineage>
</organism>
<dbReference type="AlphaFoldDB" id="A0A915C3Q1"/>